<sequence length="265" mass="31064">NKEEHVLDIFSESVRPFKGEYDGIPKKDFDMAQWEHKNELLNQDVVNIEEKHREHFSLWFKGKIMHLCNKENSMSIKKLYPLAMGPDVRGRRYPGCIVNGVRYHTQSRDELRKSQNSGIVVEGYHENKVIDFYGKNWRIVQKFQDRHIYDVLEMQNSKVESDELHTTDEVYQDVSMESNMIDVSIEDMPIQLHRDDVDSITLDSSAFELKVQTEHEVGYNTEDSDLEDDTIIEYISDLDRTEGTKSIDKDEDGDTDDEDDIDFVM</sequence>
<dbReference type="AlphaFoldDB" id="A0A9J5YLA2"/>
<feature type="non-terminal residue" evidence="2">
    <location>
        <position position="1"/>
    </location>
</feature>
<name>A0A9J5YLA2_SOLCO</name>
<dbReference type="Proteomes" id="UP000824120">
    <property type="component" value="Chromosome 6"/>
</dbReference>
<keyword evidence="3" id="KW-1185">Reference proteome</keyword>
<gene>
    <name evidence="2" type="ORF">H5410_032556</name>
</gene>
<accession>A0A9J5YLA2</accession>
<dbReference type="OrthoDB" id="1878503at2759"/>
<organism evidence="2 3">
    <name type="scientific">Solanum commersonii</name>
    <name type="common">Commerson's wild potato</name>
    <name type="synonym">Commerson's nightshade</name>
    <dbReference type="NCBI Taxonomy" id="4109"/>
    <lineage>
        <taxon>Eukaryota</taxon>
        <taxon>Viridiplantae</taxon>
        <taxon>Streptophyta</taxon>
        <taxon>Embryophyta</taxon>
        <taxon>Tracheophyta</taxon>
        <taxon>Spermatophyta</taxon>
        <taxon>Magnoliopsida</taxon>
        <taxon>eudicotyledons</taxon>
        <taxon>Gunneridae</taxon>
        <taxon>Pentapetalae</taxon>
        <taxon>asterids</taxon>
        <taxon>lamiids</taxon>
        <taxon>Solanales</taxon>
        <taxon>Solanaceae</taxon>
        <taxon>Solanoideae</taxon>
        <taxon>Solaneae</taxon>
        <taxon>Solanum</taxon>
    </lineage>
</organism>
<dbReference type="EMBL" id="JACXVP010000006">
    <property type="protein sequence ID" value="KAG5601186.1"/>
    <property type="molecule type" value="Genomic_DNA"/>
</dbReference>
<feature type="compositionally biased region" description="Acidic residues" evidence="1">
    <location>
        <begin position="249"/>
        <end position="265"/>
    </location>
</feature>
<feature type="region of interest" description="Disordered" evidence="1">
    <location>
        <begin position="241"/>
        <end position="265"/>
    </location>
</feature>
<reference evidence="2 3" key="1">
    <citation type="submission" date="2020-09" db="EMBL/GenBank/DDBJ databases">
        <title>De no assembly of potato wild relative species, Solanum commersonii.</title>
        <authorList>
            <person name="Cho K."/>
        </authorList>
    </citation>
    <scope>NUCLEOTIDE SEQUENCE [LARGE SCALE GENOMIC DNA]</scope>
    <source>
        <strain evidence="2">LZ3.2</strain>
        <tissue evidence="2">Leaf</tissue>
    </source>
</reference>
<evidence type="ECO:0000313" key="3">
    <source>
        <dbReference type="Proteomes" id="UP000824120"/>
    </source>
</evidence>
<evidence type="ECO:0000313" key="2">
    <source>
        <dbReference type="EMBL" id="KAG5601186.1"/>
    </source>
</evidence>
<dbReference type="PANTHER" id="PTHR48258">
    <property type="entry name" value="DUF4218 DOMAIN-CONTAINING PROTEIN-RELATED"/>
    <property type="match status" value="1"/>
</dbReference>
<proteinExistence type="predicted"/>
<evidence type="ECO:0000256" key="1">
    <source>
        <dbReference type="SAM" id="MobiDB-lite"/>
    </source>
</evidence>
<comment type="caution">
    <text evidence="2">The sequence shown here is derived from an EMBL/GenBank/DDBJ whole genome shotgun (WGS) entry which is preliminary data.</text>
</comment>
<protein>
    <submittedName>
        <fullName evidence="2">Uncharacterized protein</fullName>
    </submittedName>
</protein>